<gene>
    <name evidence="3" type="ORF">EV385_6001</name>
</gene>
<dbReference type="CDD" id="cd05379">
    <property type="entry name" value="CAP_bacterial"/>
    <property type="match status" value="1"/>
</dbReference>
<feature type="signal peptide" evidence="1">
    <location>
        <begin position="1"/>
        <end position="36"/>
    </location>
</feature>
<keyword evidence="1" id="KW-0732">Signal</keyword>
<dbReference type="PANTHER" id="PTHR31157:SF1">
    <property type="entry name" value="SCP DOMAIN-CONTAINING PROTEIN"/>
    <property type="match status" value="1"/>
</dbReference>
<keyword evidence="4" id="KW-1185">Reference proteome</keyword>
<dbReference type="InterPro" id="IPR014044">
    <property type="entry name" value="CAP_dom"/>
</dbReference>
<accession>A0A4Q7ZT51</accession>
<evidence type="ECO:0000259" key="2">
    <source>
        <dbReference type="Pfam" id="PF00188"/>
    </source>
</evidence>
<proteinExistence type="predicted"/>
<protein>
    <submittedName>
        <fullName evidence="3">Uncharacterized protein YkwD</fullName>
    </submittedName>
</protein>
<evidence type="ECO:0000313" key="3">
    <source>
        <dbReference type="EMBL" id="RZU54064.1"/>
    </source>
</evidence>
<dbReference type="SUPFAM" id="SSF55797">
    <property type="entry name" value="PR-1-like"/>
    <property type="match status" value="1"/>
</dbReference>
<dbReference type="Gene3D" id="3.40.33.10">
    <property type="entry name" value="CAP"/>
    <property type="match status" value="1"/>
</dbReference>
<dbReference type="Pfam" id="PF00188">
    <property type="entry name" value="CAP"/>
    <property type="match status" value="1"/>
</dbReference>
<feature type="chain" id="PRO_5020693833" evidence="1">
    <location>
        <begin position="37"/>
        <end position="167"/>
    </location>
</feature>
<dbReference type="InterPro" id="IPR035940">
    <property type="entry name" value="CAP_sf"/>
</dbReference>
<feature type="domain" description="SCP" evidence="2">
    <location>
        <begin position="49"/>
        <end position="164"/>
    </location>
</feature>
<dbReference type="AlphaFoldDB" id="A0A4Q7ZT51"/>
<dbReference type="RefSeq" id="WP_165449654.1">
    <property type="nucleotide sequence ID" value="NZ_SHKY01000001.1"/>
</dbReference>
<evidence type="ECO:0000313" key="4">
    <source>
        <dbReference type="Proteomes" id="UP000292564"/>
    </source>
</evidence>
<organism evidence="3 4">
    <name type="scientific">Krasilnikovia cinnamomea</name>
    <dbReference type="NCBI Taxonomy" id="349313"/>
    <lineage>
        <taxon>Bacteria</taxon>
        <taxon>Bacillati</taxon>
        <taxon>Actinomycetota</taxon>
        <taxon>Actinomycetes</taxon>
        <taxon>Micromonosporales</taxon>
        <taxon>Micromonosporaceae</taxon>
        <taxon>Krasilnikovia</taxon>
    </lineage>
</organism>
<sequence length="167" mass="17790">MSRTTVRTAITTALASLATASAALIGAAALATPAQAATVTTSTLQTQLVNYTNATRARAGCKPLRVDSRLLLAARGHSAYQARTRKMSHIGSGGSTFVTRAHRAGYAWPMSENVAYGYPTASQTMKAWMASPGHRANILDCRAKAFAVGVYRATNGTPYYTQEFGWR</sequence>
<comment type="caution">
    <text evidence="3">The sequence shown here is derived from an EMBL/GenBank/DDBJ whole genome shotgun (WGS) entry which is preliminary data.</text>
</comment>
<evidence type="ECO:0000256" key="1">
    <source>
        <dbReference type="SAM" id="SignalP"/>
    </source>
</evidence>
<name>A0A4Q7ZT51_9ACTN</name>
<reference evidence="3 4" key="1">
    <citation type="submission" date="2019-02" db="EMBL/GenBank/DDBJ databases">
        <title>Sequencing the genomes of 1000 actinobacteria strains.</title>
        <authorList>
            <person name="Klenk H.-P."/>
        </authorList>
    </citation>
    <scope>NUCLEOTIDE SEQUENCE [LARGE SCALE GENOMIC DNA]</scope>
    <source>
        <strain evidence="3 4">DSM 45162</strain>
    </source>
</reference>
<dbReference type="PANTHER" id="PTHR31157">
    <property type="entry name" value="SCP DOMAIN-CONTAINING PROTEIN"/>
    <property type="match status" value="1"/>
</dbReference>
<dbReference type="Proteomes" id="UP000292564">
    <property type="component" value="Unassembled WGS sequence"/>
</dbReference>
<dbReference type="EMBL" id="SHKY01000001">
    <property type="protein sequence ID" value="RZU54064.1"/>
    <property type="molecule type" value="Genomic_DNA"/>
</dbReference>